<dbReference type="PANTHER" id="PTHR33246">
    <property type="entry name" value="CCHC-TYPE DOMAIN-CONTAINING PROTEIN"/>
    <property type="match status" value="1"/>
</dbReference>
<protein>
    <recommendedName>
        <fullName evidence="4">CCHC-type domain-containing protein</fullName>
    </recommendedName>
</protein>
<dbReference type="SUPFAM" id="SSF50630">
    <property type="entry name" value="Acid proteases"/>
    <property type="match status" value="1"/>
</dbReference>
<evidence type="ECO:0000256" key="1">
    <source>
        <dbReference type="SAM" id="MobiDB-lite"/>
    </source>
</evidence>
<dbReference type="RefSeq" id="XP_003888835.1">
    <property type="nucleotide sequence ID" value="XM_003888786.1"/>
</dbReference>
<feature type="region of interest" description="Disordered" evidence="1">
    <location>
        <begin position="1"/>
        <end position="108"/>
    </location>
</feature>
<evidence type="ECO:0008006" key="4">
    <source>
        <dbReference type="Google" id="ProtNLM"/>
    </source>
</evidence>
<dbReference type="Pfam" id="PF13650">
    <property type="entry name" value="Asp_protease_2"/>
    <property type="match status" value="1"/>
</dbReference>
<accession>H6QUH4</accession>
<dbReference type="GeneID" id="13542451"/>
<gene>
    <name evidence="2" type="ORF">PGTG_22409</name>
</gene>
<sequence>MSLPFSTPDLEDGFAPSTPLKNRPFAPPSAFNWTAETLVPPPPKLDKGKGPAHQLRDPTDEDYDSDNPTPQKQTNPPRPSVSGYGIHNTQNMGEPVFNRQHQPPVNPQPIYQQPIYQPTPKIIKEPGLFYNGENFSRFLQRFERAAHAFGATDYDKALQIGRFMKTEELRLQLEAMEGYKTYDWTKLQEEMNNIWGDLDNNILYTTNDLVKVAEEYGKNGGIRTHKQYKSYLTKFTTILNYLVTNQHLHKKEDASILFMQAFAPESQMNVKRTLVGYDLIPKAPDGSTLPPLWAHLIKAVNMEVQAIEPGNFNVTNFSESNRLMQKKLDLQKGNGQRRERMIAEAPTGKPAVGKTVEDLSREIASLQQQLKSILPVSYNQPGTSDKQEFSRGNPRPSTPLYESLVCYYCRKEGHSTTRCLELAKDEAEGLVKQQGKDWYLPNGQHIPWNPSRPIQSVVATASADPQILEAARRLVESRNTAGAATEPTPTMKSSVQTIHWAPPELGAQNFLKNQAITRSEAQRGRRSVRIQEPQEDRMEVDQEDEVADIANNSPRTTPKTTWVREKTPARNQSANPEDVLLQELDHMKIPTTFSQLTTISPTYTEKVIAKLQERLPGKSSATYVATPTTKAAAAMTTTVEEEDTSDPCYYSCALGYVTAEVGGAKVDFMVDSGSMVNVIPRTVAEDLDLELVQVDIPMKGVGGARCDLNGVAENCYIGIGRFAGPAHLFVSPKAQDCILGRPFLFDYGCTLEYHETGETLSFQGTKGRRVSVPLARIGQGRGWDNRKDLSTNTIKPVQKQETTGEENRMFKKKSTQPFL</sequence>
<proteinExistence type="predicted"/>
<organism evidence="2 3">
    <name type="scientific">Puccinia graminis f. sp. tritici (strain CRL 75-36-700-3 / race SCCL)</name>
    <name type="common">Black stem rust fungus</name>
    <dbReference type="NCBI Taxonomy" id="418459"/>
    <lineage>
        <taxon>Eukaryota</taxon>
        <taxon>Fungi</taxon>
        <taxon>Dikarya</taxon>
        <taxon>Basidiomycota</taxon>
        <taxon>Pucciniomycotina</taxon>
        <taxon>Pucciniomycetes</taxon>
        <taxon>Pucciniales</taxon>
        <taxon>Pucciniaceae</taxon>
        <taxon>Puccinia</taxon>
    </lineage>
</organism>
<dbReference type="AlphaFoldDB" id="H6QUH4"/>
<feature type="region of interest" description="Disordered" evidence="1">
    <location>
        <begin position="797"/>
        <end position="819"/>
    </location>
</feature>
<feature type="region of interest" description="Disordered" evidence="1">
    <location>
        <begin position="519"/>
        <end position="543"/>
    </location>
</feature>
<dbReference type="Proteomes" id="UP000008783">
    <property type="component" value="Unassembled WGS sequence"/>
</dbReference>
<dbReference type="PANTHER" id="PTHR33246:SF51">
    <property type="entry name" value="MYB_SANT-LIKE DOMAIN-CONTAINING PROTEIN"/>
    <property type="match status" value="1"/>
</dbReference>
<dbReference type="KEGG" id="pgr:PGTG_22409"/>
<dbReference type="OrthoDB" id="2506010at2759"/>
<dbReference type="CDD" id="cd00303">
    <property type="entry name" value="retropepsin_like"/>
    <property type="match status" value="1"/>
</dbReference>
<evidence type="ECO:0000313" key="2">
    <source>
        <dbReference type="EMBL" id="EHS64686.1"/>
    </source>
</evidence>
<reference evidence="3" key="1">
    <citation type="journal article" date="2011" name="Proc. Natl. Acad. Sci. U.S.A.">
        <title>Obligate biotrophy features unraveled by the genomic analysis of rust fungi.</title>
        <authorList>
            <person name="Duplessis S."/>
            <person name="Cuomo C.A."/>
            <person name="Lin Y.-C."/>
            <person name="Aerts A."/>
            <person name="Tisserant E."/>
            <person name="Veneault-Fourrey C."/>
            <person name="Joly D.L."/>
            <person name="Hacquard S."/>
            <person name="Amselem J."/>
            <person name="Cantarel B.L."/>
            <person name="Chiu R."/>
            <person name="Coutinho P.M."/>
            <person name="Feau N."/>
            <person name="Field M."/>
            <person name="Frey P."/>
            <person name="Gelhaye E."/>
            <person name="Goldberg J."/>
            <person name="Grabherr M.G."/>
            <person name="Kodira C.D."/>
            <person name="Kohler A."/>
            <person name="Kuees U."/>
            <person name="Lindquist E.A."/>
            <person name="Lucas S.M."/>
            <person name="Mago R."/>
            <person name="Mauceli E."/>
            <person name="Morin E."/>
            <person name="Murat C."/>
            <person name="Pangilinan J.L."/>
            <person name="Park R."/>
            <person name="Pearson M."/>
            <person name="Quesneville H."/>
            <person name="Rouhier N."/>
            <person name="Sakthikumar S."/>
            <person name="Salamov A.A."/>
            <person name="Schmutz J."/>
            <person name="Selles B."/>
            <person name="Shapiro H."/>
            <person name="Tanguay P."/>
            <person name="Tuskan G.A."/>
            <person name="Henrissat B."/>
            <person name="Van de Peer Y."/>
            <person name="Rouze P."/>
            <person name="Ellis J.G."/>
            <person name="Dodds P.N."/>
            <person name="Schein J.E."/>
            <person name="Zhong S."/>
            <person name="Hamelin R.C."/>
            <person name="Grigoriev I.V."/>
            <person name="Szabo L.J."/>
            <person name="Martin F."/>
        </authorList>
    </citation>
    <scope>NUCLEOTIDE SEQUENCE [LARGE SCALE GENOMIC DNA]</scope>
    <source>
        <strain evidence="3">CRL 75-36-700-3 / race SCCL</strain>
    </source>
</reference>
<dbReference type="HOGENOM" id="CLU_012972_5_0_1"/>
<feature type="compositionally biased region" description="Basic and acidic residues" evidence="1">
    <location>
        <begin position="44"/>
        <end position="58"/>
    </location>
</feature>
<evidence type="ECO:0000313" key="3">
    <source>
        <dbReference type="Proteomes" id="UP000008783"/>
    </source>
</evidence>
<feature type="compositionally biased region" description="Polar residues" evidence="1">
    <location>
        <begin position="66"/>
        <end position="75"/>
    </location>
</feature>
<dbReference type="InterPro" id="IPR021109">
    <property type="entry name" value="Peptidase_aspartic_dom_sf"/>
</dbReference>
<keyword evidence="3" id="KW-1185">Reference proteome</keyword>
<dbReference type="Gene3D" id="2.40.70.10">
    <property type="entry name" value="Acid Proteases"/>
    <property type="match status" value="1"/>
</dbReference>
<name>H6QUH4_PUCGT</name>
<dbReference type="VEuPathDB" id="FungiDB:PGTG_22409"/>
<dbReference type="InParanoid" id="H6QUH4"/>
<dbReference type="EMBL" id="DS178341">
    <property type="protein sequence ID" value="EHS64686.1"/>
    <property type="molecule type" value="Genomic_DNA"/>
</dbReference>
<feature type="compositionally biased region" description="Basic residues" evidence="1">
    <location>
        <begin position="810"/>
        <end position="819"/>
    </location>
</feature>